<dbReference type="Gene3D" id="3.30.710.10">
    <property type="entry name" value="Potassium Channel Kv1.1, Chain A"/>
    <property type="match status" value="1"/>
</dbReference>
<gene>
    <name evidence="2" type="ORF">FSP39_011592</name>
</gene>
<evidence type="ECO:0000259" key="1">
    <source>
        <dbReference type="SMART" id="SM00225"/>
    </source>
</evidence>
<dbReference type="SUPFAM" id="SSF54695">
    <property type="entry name" value="POZ domain"/>
    <property type="match status" value="1"/>
</dbReference>
<evidence type="ECO:0000313" key="3">
    <source>
        <dbReference type="Proteomes" id="UP001186944"/>
    </source>
</evidence>
<sequence length="155" mass="18042">MAIHRMAERAPRDKILKLNVGGVFYTTTKSTLTTVYGSHLWRIATGDVHVMRDERGSIFLDRDGYVFRFVLNYLRTNKLIVPNGYKELHLLKEEADYFGLDDLVAEVERVLTSRRRRNRPKINKSVSRSWGSFSKICDENGSILFDDDGSDWFYD</sequence>
<organism evidence="2 3">
    <name type="scientific">Pinctada imbricata</name>
    <name type="common">Atlantic pearl-oyster</name>
    <name type="synonym">Pinctada martensii</name>
    <dbReference type="NCBI Taxonomy" id="66713"/>
    <lineage>
        <taxon>Eukaryota</taxon>
        <taxon>Metazoa</taxon>
        <taxon>Spiralia</taxon>
        <taxon>Lophotrochozoa</taxon>
        <taxon>Mollusca</taxon>
        <taxon>Bivalvia</taxon>
        <taxon>Autobranchia</taxon>
        <taxon>Pteriomorphia</taxon>
        <taxon>Pterioida</taxon>
        <taxon>Pterioidea</taxon>
        <taxon>Pteriidae</taxon>
        <taxon>Pinctada</taxon>
    </lineage>
</organism>
<accession>A0AA88YLH2</accession>
<comment type="caution">
    <text evidence="2">The sequence shown here is derived from an EMBL/GenBank/DDBJ whole genome shotgun (WGS) entry which is preliminary data.</text>
</comment>
<evidence type="ECO:0000313" key="2">
    <source>
        <dbReference type="EMBL" id="KAK3107309.1"/>
    </source>
</evidence>
<feature type="domain" description="BTB" evidence="1">
    <location>
        <begin position="14"/>
        <end position="115"/>
    </location>
</feature>
<dbReference type="Pfam" id="PF02214">
    <property type="entry name" value="BTB_2"/>
    <property type="match status" value="1"/>
</dbReference>
<dbReference type="Proteomes" id="UP001186944">
    <property type="component" value="Unassembled WGS sequence"/>
</dbReference>
<dbReference type="AlphaFoldDB" id="A0AA88YLH2"/>
<dbReference type="EMBL" id="VSWD01000002">
    <property type="protein sequence ID" value="KAK3107309.1"/>
    <property type="molecule type" value="Genomic_DNA"/>
</dbReference>
<reference evidence="2" key="1">
    <citation type="submission" date="2019-08" db="EMBL/GenBank/DDBJ databases">
        <title>The improved chromosome-level genome for the pearl oyster Pinctada fucata martensii using PacBio sequencing and Hi-C.</title>
        <authorList>
            <person name="Zheng Z."/>
        </authorList>
    </citation>
    <scope>NUCLEOTIDE SEQUENCE</scope>
    <source>
        <strain evidence="2">ZZ-2019</strain>
        <tissue evidence="2">Adductor muscle</tissue>
    </source>
</reference>
<dbReference type="InterPro" id="IPR003131">
    <property type="entry name" value="T1-type_BTB"/>
</dbReference>
<dbReference type="SMART" id="SM00225">
    <property type="entry name" value="BTB"/>
    <property type="match status" value="1"/>
</dbReference>
<name>A0AA88YLH2_PINIB</name>
<dbReference type="PANTHER" id="PTHR14499">
    <property type="entry name" value="POTASSIUM CHANNEL TETRAMERIZATION DOMAIN-CONTAINING"/>
    <property type="match status" value="1"/>
</dbReference>
<dbReference type="InterPro" id="IPR000210">
    <property type="entry name" value="BTB/POZ_dom"/>
</dbReference>
<keyword evidence="3" id="KW-1185">Reference proteome</keyword>
<dbReference type="GO" id="GO:0051260">
    <property type="term" value="P:protein homooligomerization"/>
    <property type="evidence" value="ECO:0007669"/>
    <property type="project" value="InterPro"/>
</dbReference>
<proteinExistence type="predicted"/>
<dbReference type="InterPro" id="IPR011333">
    <property type="entry name" value="SKP1/BTB/POZ_sf"/>
</dbReference>
<dbReference type="PANTHER" id="PTHR14499:SF136">
    <property type="entry name" value="GH08630P"/>
    <property type="match status" value="1"/>
</dbReference>
<protein>
    <recommendedName>
        <fullName evidence="1">BTB domain-containing protein</fullName>
    </recommendedName>
</protein>